<dbReference type="Proteomes" id="UP000198853">
    <property type="component" value="Unassembled WGS sequence"/>
</dbReference>
<evidence type="ECO:0000313" key="2">
    <source>
        <dbReference type="EMBL" id="SDI28836.1"/>
    </source>
</evidence>
<keyword evidence="3" id="KW-1185">Reference proteome</keyword>
<keyword evidence="1" id="KW-0812">Transmembrane</keyword>
<reference evidence="2 3" key="1">
    <citation type="submission" date="2016-10" db="EMBL/GenBank/DDBJ databases">
        <authorList>
            <person name="de Groot N.N."/>
        </authorList>
    </citation>
    <scope>NUCLEOTIDE SEQUENCE [LARGE SCALE GENOMIC DNA]</scope>
    <source>
        <strain evidence="2 3">DSM 21771</strain>
    </source>
</reference>
<sequence>MVSEEGQVEVPPDYPTEQFEQLIGEHDGFVGEEVIIAYYDEEGVSRQQANEIERQLSSLQEDLIALCVLFRSLIMPLYVLFSLVATYFGTAALNELIFTNLIGCLGRAHPSTDQYACRPRLTLLLVRFTASFRSGGGNASRSIWWPL</sequence>
<keyword evidence="1" id="KW-0472">Membrane</keyword>
<accession>A0A1G8JCD4</accession>
<dbReference type="AlphaFoldDB" id="A0A1G8JCD4"/>
<feature type="transmembrane region" description="Helical" evidence="1">
    <location>
        <begin position="63"/>
        <end position="88"/>
    </location>
</feature>
<evidence type="ECO:0000313" key="3">
    <source>
        <dbReference type="Proteomes" id="UP000198853"/>
    </source>
</evidence>
<organism evidence="2 3">
    <name type="scientific">Natribacillus halophilus</name>
    <dbReference type="NCBI Taxonomy" id="549003"/>
    <lineage>
        <taxon>Bacteria</taxon>
        <taxon>Bacillati</taxon>
        <taxon>Bacillota</taxon>
        <taxon>Bacilli</taxon>
        <taxon>Bacillales</taxon>
        <taxon>Bacillaceae</taxon>
        <taxon>Natribacillus</taxon>
    </lineage>
</organism>
<proteinExistence type="predicted"/>
<name>A0A1G8JCD4_9BACI</name>
<protein>
    <submittedName>
        <fullName evidence="2">Uncharacterized protein</fullName>
    </submittedName>
</protein>
<keyword evidence="1" id="KW-1133">Transmembrane helix</keyword>
<gene>
    <name evidence="2" type="ORF">SAMN04488123_101156</name>
</gene>
<dbReference type="EMBL" id="FNEN01000001">
    <property type="protein sequence ID" value="SDI28836.1"/>
    <property type="molecule type" value="Genomic_DNA"/>
</dbReference>
<evidence type="ECO:0000256" key="1">
    <source>
        <dbReference type="SAM" id="Phobius"/>
    </source>
</evidence>